<protein>
    <submittedName>
        <fullName evidence="1">Ribbon-helix-helix protein, CopG family</fullName>
    </submittedName>
</protein>
<evidence type="ECO:0000313" key="2">
    <source>
        <dbReference type="Proteomes" id="UP000014073"/>
    </source>
</evidence>
<name>S0F5X7_9BACT</name>
<keyword evidence="2" id="KW-1185">Reference proteome</keyword>
<sequence length="88" mass="10468">MEPKKSTLTLRLDEETTALIEQLKQKTGRTTASDLVRYLIHNWDRMQTSYTEALKIHTEEARKLAEMQQAFTRYVEAYERMKSICLRE</sequence>
<reference evidence="1 2" key="1">
    <citation type="submission" date="2008-12" db="EMBL/GenBank/DDBJ databases">
        <authorList>
            <person name="Fulton L."/>
            <person name="Clifton S."/>
            <person name="Fulton B."/>
            <person name="Xu J."/>
            <person name="Minx P."/>
            <person name="Pepin K.H."/>
            <person name="Johnson M."/>
            <person name="Bhonagiri V."/>
            <person name="Nash W.E."/>
            <person name="Mardis E.R."/>
            <person name="Wilson R.K."/>
        </authorList>
    </citation>
    <scope>NUCLEOTIDE SEQUENCE [LARGE SCALE GENOMIC DNA]</scope>
    <source>
        <strain evidence="1 2">DSM 18228</strain>
    </source>
</reference>
<comment type="caution">
    <text evidence="1">The sequence shown here is derived from an EMBL/GenBank/DDBJ whole genome shotgun (WGS) entry which is preliminary data.</text>
</comment>
<dbReference type="Proteomes" id="UP000014073">
    <property type="component" value="Unassembled WGS sequence"/>
</dbReference>
<dbReference type="GeneID" id="78403547"/>
<evidence type="ECO:0000313" key="1">
    <source>
        <dbReference type="EMBL" id="EEF75390.1"/>
    </source>
</evidence>
<organism evidence="1 2">
    <name type="scientific">Phocaeicola coprophilus DSM 18228 = JCM 13818</name>
    <dbReference type="NCBI Taxonomy" id="547042"/>
    <lineage>
        <taxon>Bacteria</taxon>
        <taxon>Pseudomonadati</taxon>
        <taxon>Bacteroidota</taxon>
        <taxon>Bacteroidia</taxon>
        <taxon>Bacteroidales</taxon>
        <taxon>Bacteroidaceae</taxon>
        <taxon>Phocaeicola</taxon>
    </lineage>
</organism>
<dbReference type="HOGENOM" id="CLU_2462613_0_0_10"/>
<dbReference type="EMBL" id="ACBW01000067">
    <property type="protein sequence ID" value="EEF75390.1"/>
    <property type="molecule type" value="Genomic_DNA"/>
</dbReference>
<accession>S0F5X7</accession>
<proteinExistence type="predicted"/>
<dbReference type="RefSeq" id="WP_008141129.1">
    <property type="nucleotide sequence ID" value="NZ_EQ973633.1"/>
</dbReference>
<gene>
    <name evidence="1" type="ORF">BACCOPRO_00879</name>
</gene>
<dbReference type="GO" id="GO:0006355">
    <property type="term" value="P:regulation of DNA-templated transcription"/>
    <property type="evidence" value="ECO:0007669"/>
    <property type="project" value="InterPro"/>
</dbReference>
<dbReference type="AlphaFoldDB" id="S0F5X7"/>